<keyword evidence="1" id="KW-0863">Zinc-finger</keyword>
<dbReference type="Pfam" id="PF00098">
    <property type="entry name" value="zf-CCHC"/>
    <property type="match status" value="1"/>
</dbReference>
<dbReference type="SUPFAM" id="SSF57756">
    <property type="entry name" value="Retrovirus zinc finger-like domains"/>
    <property type="match status" value="1"/>
</dbReference>
<evidence type="ECO:0000259" key="3">
    <source>
        <dbReference type="PROSITE" id="PS50158"/>
    </source>
</evidence>
<dbReference type="Proteomes" id="UP000604825">
    <property type="component" value="Unassembled WGS sequence"/>
</dbReference>
<keyword evidence="1" id="KW-0862">Zinc</keyword>
<proteinExistence type="predicted"/>
<dbReference type="InterPro" id="IPR001878">
    <property type="entry name" value="Znf_CCHC"/>
</dbReference>
<feature type="region of interest" description="Disordered" evidence="2">
    <location>
        <begin position="224"/>
        <end position="270"/>
    </location>
</feature>
<dbReference type="AlphaFoldDB" id="A0A811RCN7"/>
<dbReference type="SMART" id="SM00343">
    <property type="entry name" value="ZnF_C2HC"/>
    <property type="match status" value="1"/>
</dbReference>
<evidence type="ECO:0000256" key="2">
    <source>
        <dbReference type="SAM" id="MobiDB-lite"/>
    </source>
</evidence>
<protein>
    <recommendedName>
        <fullName evidence="3">CCHC-type domain-containing protein</fullName>
    </recommendedName>
</protein>
<comment type="caution">
    <text evidence="4">The sequence shown here is derived from an EMBL/GenBank/DDBJ whole genome shotgun (WGS) entry which is preliminary data.</text>
</comment>
<dbReference type="InterPro" id="IPR036875">
    <property type="entry name" value="Znf_CCHC_sf"/>
</dbReference>
<dbReference type="PANTHER" id="PTHR35317">
    <property type="entry name" value="OS04G0629600 PROTEIN"/>
    <property type="match status" value="1"/>
</dbReference>
<dbReference type="PANTHER" id="PTHR35317:SF38">
    <property type="entry name" value="RNA-DIRECTED DNA POLYMERASE"/>
    <property type="match status" value="1"/>
</dbReference>
<evidence type="ECO:0000313" key="4">
    <source>
        <dbReference type="EMBL" id="CAD6267772.1"/>
    </source>
</evidence>
<dbReference type="EMBL" id="CAJGYO010000014">
    <property type="protein sequence ID" value="CAD6267772.1"/>
    <property type="molecule type" value="Genomic_DNA"/>
</dbReference>
<evidence type="ECO:0000313" key="5">
    <source>
        <dbReference type="Proteomes" id="UP000604825"/>
    </source>
</evidence>
<keyword evidence="1" id="KW-0479">Metal-binding</keyword>
<dbReference type="OrthoDB" id="694535at2759"/>
<reference evidence="4" key="1">
    <citation type="submission" date="2020-10" db="EMBL/GenBank/DDBJ databases">
        <authorList>
            <person name="Han B."/>
            <person name="Lu T."/>
            <person name="Zhao Q."/>
            <person name="Huang X."/>
            <person name="Zhao Y."/>
        </authorList>
    </citation>
    <scope>NUCLEOTIDE SEQUENCE</scope>
</reference>
<name>A0A811RCN7_9POAL</name>
<feature type="domain" description="CCHC-type" evidence="3">
    <location>
        <begin position="273"/>
        <end position="289"/>
    </location>
</feature>
<organism evidence="4 5">
    <name type="scientific">Miscanthus lutarioriparius</name>
    <dbReference type="NCBI Taxonomy" id="422564"/>
    <lineage>
        <taxon>Eukaryota</taxon>
        <taxon>Viridiplantae</taxon>
        <taxon>Streptophyta</taxon>
        <taxon>Embryophyta</taxon>
        <taxon>Tracheophyta</taxon>
        <taxon>Spermatophyta</taxon>
        <taxon>Magnoliopsida</taxon>
        <taxon>Liliopsida</taxon>
        <taxon>Poales</taxon>
        <taxon>Poaceae</taxon>
        <taxon>PACMAD clade</taxon>
        <taxon>Panicoideae</taxon>
        <taxon>Andropogonodae</taxon>
        <taxon>Andropogoneae</taxon>
        <taxon>Saccharinae</taxon>
        <taxon>Miscanthus</taxon>
    </lineage>
</organism>
<gene>
    <name evidence="4" type="ORF">NCGR_LOCUS51077</name>
</gene>
<dbReference type="Gene3D" id="4.10.60.10">
    <property type="entry name" value="Zinc finger, CCHC-type"/>
    <property type="match status" value="1"/>
</dbReference>
<dbReference type="PROSITE" id="PS50158">
    <property type="entry name" value="ZF_CCHC"/>
    <property type="match status" value="1"/>
</dbReference>
<evidence type="ECO:0000256" key="1">
    <source>
        <dbReference type="PROSITE-ProRule" id="PRU00047"/>
    </source>
</evidence>
<dbReference type="GO" id="GO:0008270">
    <property type="term" value="F:zinc ion binding"/>
    <property type="evidence" value="ECO:0007669"/>
    <property type="project" value="UniProtKB-KW"/>
</dbReference>
<dbReference type="Pfam" id="PF14223">
    <property type="entry name" value="Retrotran_gag_2"/>
    <property type="match status" value="1"/>
</dbReference>
<accession>A0A811RCN7</accession>
<dbReference type="GO" id="GO:0003676">
    <property type="term" value="F:nucleic acid binding"/>
    <property type="evidence" value="ECO:0007669"/>
    <property type="project" value="InterPro"/>
</dbReference>
<keyword evidence="5" id="KW-1185">Reference proteome</keyword>
<sequence length="307" mass="34201">MAGGDVKEGTSSSRTVVVERGFGGIEIPKLTKTNYREWALEVQCNLEGMELWDAVEGGSAERGKDRRALAVILRGVPPEMKSGLVAKKTVKEAWEAIKSLRVGDTCVQEAKAQHLLKQFENAAFKDGEAIDDFAVRIGSIAAELHGLGEDMEDERVIKKMLRVVPSRFNQIACSIEMFANFKKMSLEELVDRLRVVEERCGGVELGGERTGQLLLTEEQWEARRRQRRNKDRARPGDAQNGRGCGRGGDNDDDRSNSTYSEYGEGKSKNKKGKCYNCGMRGHFSHECPKKKQEEALLAKADNETTLM</sequence>